<proteinExistence type="predicted"/>
<dbReference type="AlphaFoldDB" id="A0A6G0YZZ3"/>
<organism evidence="6 7">
    <name type="scientific">Aphis craccivora</name>
    <name type="common">Cowpea aphid</name>
    <dbReference type="NCBI Taxonomy" id="307492"/>
    <lineage>
        <taxon>Eukaryota</taxon>
        <taxon>Metazoa</taxon>
        <taxon>Ecdysozoa</taxon>
        <taxon>Arthropoda</taxon>
        <taxon>Hexapoda</taxon>
        <taxon>Insecta</taxon>
        <taxon>Pterygota</taxon>
        <taxon>Neoptera</taxon>
        <taxon>Paraneoptera</taxon>
        <taxon>Hemiptera</taxon>
        <taxon>Sternorrhyncha</taxon>
        <taxon>Aphidomorpha</taxon>
        <taxon>Aphidoidea</taxon>
        <taxon>Aphididae</taxon>
        <taxon>Aphidini</taxon>
        <taxon>Aphis</taxon>
        <taxon>Aphis</taxon>
    </lineage>
</organism>
<keyword evidence="4" id="KW-0862">Zinc</keyword>
<dbReference type="Proteomes" id="UP000478052">
    <property type="component" value="Unassembled WGS sequence"/>
</dbReference>
<feature type="non-terminal residue" evidence="6">
    <location>
        <position position="1"/>
    </location>
</feature>
<gene>
    <name evidence="6" type="ORF">FWK35_00002263</name>
</gene>
<evidence type="ECO:0000256" key="5">
    <source>
        <dbReference type="ARBA" id="ARBA00023242"/>
    </source>
</evidence>
<evidence type="ECO:0000313" key="6">
    <source>
        <dbReference type="EMBL" id="KAF0763601.1"/>
    </source>
</evidence>
<keyword evidence="7" id="KW-1185">Reference proteome</keyword>
<reference evidence="6 7" key="1">
    <citation type="submission" date="2019-08" db="EMBL/GenBank/DDBJ databases">
        <title>Whole genome of Aphis craccivora.</title>
        <authorList>
            <person name="Voronova N.V."/>
            <person name="Shulinski R.S."/>
            <person name="Bandarenka Y.V."/>
            <person name="Zhorov D.G."/>
            <person name="Warner D."/>
        </authorList>
    </citation>
    <scope>NUCLEOTIDE SEQUENCE [LARGE SCALE GENOMIC DNA]</scope>
    <source>
        <strain evidence="6">180601</strain>
        <tissue evidence="6">Whole Body</tissue>
    </source>
</reference>
<dbReference type="SUPFAM" id="SSF53098">
    <property type="entry name" value="Ribonuclease H-like"/>
    <property type="match status" value="1"/>
</dbReference>
<sequence length="102" mass="11507">VHFINSEFVLKTLLLECCSFNWNHIGLNLSQEIKQVLTSWNLNDKNTFAVSDNASNIKNALNSLFLKNLGCFAYTLNLIVQSALILENGLIYRVKSIIGITF</sequence>
<comment type="subcellular location">
    <subcellularLocation>
        <location evidence="1">Nucleus</location>
    </subcellularLocation>
</comment>
<evidence type="ECO:0000256" key="4">
    <source>
        <dbReference type="ARBA" id="ARBA00022833"/>
    </source>
</evidence>
<dbReference type="InterPro" id="IPR052035">
    <property type="entry name" value="ZnF_BED_domain_contain"/>
</dbReference>
<keyword evidence="2" id="KW-0479">Metal-binding</keyword>
<name>A0A6G0YZZ3_APHCR</name>
<dbReference type="GO" id="GO:0005634">
    <property type="term" value="C:nucleus"/>
    <property type="evidence" value="ECO:0007669"/>
    <property type="project" value="UniProtKB-SubCell"/>
</dbReference>
<comment type="caution">
    <text evidence="6">The sequence shown here is derived from an EMBL/GenBank/DDBJ whole genome shotgun (WGS) entry which is preliminary data.</text>
</comment>
<dbReference type="InterPro" id="IPR012337">
    <property type="entry name" value="RNaseH-like_sf"/>
</dbReference>
<evidence type="ECO:0000256" key="2">
    <source>
        <dbReference type="ARBA" id="ARBA00022723"/>
    </source>
</evidence>
<dbReference type="PANTHER" id="PTHR46481:SF10">
    <property type="entry name" value="ZINC FINGER BED DOMAIN-CONTAINING PROTEIN 39"/>
    <property type="match status" value="1"/>
</dbReference>
<protein>
    <submittedName>
        <fullName evidence="6">Zinc finger BED domain-containing protein 6-like</fullName>
    </submittedName>
</protein>
<keyword evidence="5" id="KW-0539">Nucleus</keyword>
<evidence type="ECO:0000256" key="3">
    <source>
        <dbReference type="ARBA" id="ARBA00022771"/>
    </source>
</evidence>
<dbReference type="EMBL" id="VUJU01001842">
    <property type="protein sequence ID" value="KAF0763601.1"/>
    <property type="molecule type" value="Genomic_DNA"/>
</dbReference>
<dbReference type="PANTHER" id="PTHR46481">
    <property type="entry name" value="ZINC FINGER BED DOMAIN-CONTAINING PROTEIN 4"/>
    <property type="match status" value="1"/>
</dbReference>
<evidence type="ECO:0000313" key="7">
    <source>
        <dbReference type="Proteomes" id="UP000478052"/>
    </source>
</evidence>
<evidence type="ECO:0000256" key="1">
    <source>
        <dbReference type="ARBA" id="ARBA00004123"/>
    </source>
</evidence>
<dbReference type="OrthoDB" id="6619274at2759"/>
<accession>A0A6G0YZZ3</accession>
<dbReference type="GO" id="GO:0008270">
    <property type="term" value="F:zinc ion binding"/>
    <property type="evidence" value="ECO:0007669"/>
    <property type="project" value="UniProtKB-KW"/>
</dbReference>
<keyword evidence="3" id="KW-0863">Zinc-finger</keyword>